<reference evidence="1" key="1">
    <citation type="submission" date="2018-05" db="EMBL/GenBank/DDBJ databases">
        <authorList>
            <person name="Lanie J.A."/>
            <person name="Ng W.-L."/>
            <person name="Kazmierczak K.M."/>
            <person name="Andrzejewski T.M."/>
            <person name="Davidsen T.M."/>
            <person name="Wayne K.J."/>
            <person name="Tettelin H."/>
            <person name="Glass J.I."/>
            <person name="Rusch D."/>
            <person name="Podicherti R."/>
            <person name="Tsui H.-C.T."/>
            <person name="Winkler M.E."/>
        </authorList>
    </citation>
    <scope>NUCLEOTIDE SEQUENCE</scope>
</reference>
<evidence type="ECO:0000313" key="1">
    <source>
        <dbReference type="EMBL" id="SVD58347.1"/>
    </source>
</evidence>
<name>A0A382WHP7_9ZZZZ</name>
<protein>
    <submittedName>
        <fullName evidence="1">Uncharacterized protein</fullName>
    </submittedName>
</protein>
<gene>
    <name evidence="1" type="ORF">METZ01_LOCUS411201</name>
</gene>
<feature type="non-terminal residue" evidence="1">
    <location>
        <position position="1"/>
    </location>
</feature>
<dbReference type="EMBL" id="UINC01159963">
    <property type="protein sequence ID" value="SVD58347.1"/>
    <property type="molecule type" value="Genomic_DNA"/>
</dbReference>
<proteinExistence type="predicted"/>
<organism evidence="1">
    <name type="scientific">marine metagenome</name>
    <dbReference type="NCBI Taxonomy" id="408172"/>
    <lineage>
        <taxon>unclassified sequences</taxon>
        <taxon>metagenomes</taxon>
        <taxon>ecological metagenomes</taxon>
    </lineage>
</organism>
<dbReference type="AlphaFoldDB" id="A0A382WHP7"/>
<sequence>GLPFTKLDSVIASLVMTGFLEQIEDDGKIKYFKSPLLREPSSKINWSELILQTKDFVAEYWPEIADEYIERNCGDVEIVDPLSDATIKISESSTSATDIDVVAGDFPDIFKYLEDYEYTKDYKGDSFNTDFLLEAQGDYNKNEIKEITKWHTTNKSKETA</sequence>
<accession>A0A382WHP7</accession>